<organism evidence="1 2">
    <name type="scientific">Thermus brevis</name>
    <dbReference type="NCBI Taxonomy" id="2862456"/>
    <lineage>
        <taxon>Bacteria</taxon>
        <taxon>Thermotogati</taxon>
        <taxon>Deinococcota</taxon>
        <taxon>Deinococci</taxon>
        <taxon>Thermales</taxon>
        <taxon>Thermaceae</taxon>
        <taxon>Thermus</taxon>
    </lineage>
</organism>
<accession>A0ABS7A337</accession>
<sequence length="147" mass="16736">MRTLLVLLVLGLGLGLGQGLVKGLTPGEVEAFLQATDVSYERREARLFSVTVGGLKAWLELDWCEGERCGLLALSSGFKKQVSLERINEWNRRFRFGRAYLDEDGDAWIETELDVSEGLSWEAVREFVRLFTEKVLPRFAEHIGFKR</sequence>
<dbReference type="CDD" id="cd17511">
    <property type="entry name" value="YbjN_AmyR-like"/>
    <property type="match status" value="1"/>
</dbReference>
<keyword evidence="2" id="KW-1185">Reference proteome</keyword>
<protein>
    <submittedName>
        <fullName evidence="1">YbjN domain-containing protein</fullName>
    </submittedName>
</protein>
<gene>
    <name evidence="1" type="ORF">KZX47_13655</name>
</gene>
<evidence type="ECO:0000313" key="1">
    <source>
        <dbReference type="EMBL" id="MBW6396182.1"/>
    </source>
</evidence>
<dbReference type="InterPro" id="IPR019660">
    <property type="entry name" value="Put_sensory_transdc_reg_YbjN"/>
</dbReference>
<comment type="caution">
    <text evidence="1">The sequence shown here is derived from an EMBL/GenBank/DDBJ whole genome shotgun (WGS) entry which is preliminary data.</text>
</comment>
<dbReference type="EMBL" id="JAHXRS010000038">
    <property type="protein sequence ID" value="MBW6396182.1"/>
    <property type="molecule type" value="Genomic_DNA"/>
</dbReference>
<name>A0ABS7A337_9DEIN</name>
<dbReference type="RefSeq" id="WP_219760583.1">
    <property type="nucleotide sequence ID" value="NZ_JAHXRS010000038.1"/>
</dbReference>
<evidence type="ECO:0000313" key="2">
    <source>
        <dbReference type="Proteomes" id="UP000724268"/>
    </source>
</evidence>
<dbReference type="Proteomes" id="UP000724268">
    <property type="component" value="Unassembled WGS sequence"/>
</dbReference>
<dbReference type="Pfam" id="PF10722">
    <property type="entry name" value="YbjN"/>
    <property type="match status" value="1"/>
</dbReference>
<reference evidence="1 2" key="1">
    <citation type="submission" date="2021-07" db="EMBL/GenBank/DDBJ databases">
        <title>Thermus aquaticus gen. n. and sp. n., a nonsporulating extreme thermophile.</title>
        <authorList>
            <person name="Hu C.-J."/>
            <person name="Li W.-J."/>
            <person name="Xian W.-D."/>
        </authorList>
    </citation>
    <scope>NUCLEOTIDE SEQUENCE [LARGE SCALE GENOMIC DNA]</scope>
    <source>
        <strain evidence="1 2">SYSU G05001</strain>
    </source>
</reference>
<proteinExistence type="predicted"/>